<evidence type="ECO:0000313" key="3">
    <source>
        <dbReference type="Proteomes" id="UP000557772"/>
    </source>
</evidence>
<dbReference type="InterPro" id="IPR025289">
    <property type="entry name" value="DUF4081"/>
</dbReference>
<dbReference type="EMBL" id="JABENB010000002">
    <property type="protein sequence ID" value="NNG40345.1"/>
    <property type="molecule type" value="Genomic_DNA"/>
</dbReference>
<evidence type="ECO:0000259" key="1">
    <source>
        <dbReference type="PROSITE" id="PS51186"/>
    </source>
</evidence>
<dbReference type="Proteomes" id="UP000557772">
    <property type="component" value="Unassembled WGS sequence"/>
</dbReference>
<dbReference type="Gene3D" id="3.40.630.30">
    <property type="match status" value="1"/>
</dbReference>
<dbReference type="CDD" id="cd04301">
    <property type="entry name" value="NAT_SF"/>
    <property type="match status" value="1"/>
</dbReference>
<dbReference type="AlphaFoldDB" id="A0A849AIS9"/>
<organism evidence="2 3">
    <name type="scientific">Flexivirga aerilata</name>
    <dbReference type="NCBI Taxonomy" id="1656889"/>
    <lineage>
        <taxon>Bacteria</taxon>
        <taxon>Bacillati</taxon>
        <taxon>Actinomycetota</taxon>
        <taxon>Actinomycetes</taxon>
        <taxon>Micrococcales</taxon>
        <taxon>Dermacoccaceae</taxon>
        <taxon>Flexivirga</taxon>
    </lineage>
</organism>
<sequence length="309" mass="33479">MVGGYRSGPTFNRSPVFRAQRARTVQGRGVLRTLSAARTLGPGDYNAALDLCATDPLANVFVAARLIEGGPTFTGSLLGVEASRQLRSLCWISANVVPVAADGEALDAYAARLRRKRRRCSSIFGDSEQVLGLWSRLERHWGGARSVRPDQPMMAVSTAPLLSGRPIDSRVRPARVDEVDIVLPASARMFTEEIGYAPYLGSDRDYRRMVAALIRAGHTFVIVEDGRVIFKADIGSLASGVAQIQGVWVAPDRRGQGVAVPAMNAVVQQVIDTIAPTVTLYVNAYNEPALRTYHAAGFRQVSRFATVIL</sequence>
<reference evidence="2 3" key="1">
    <citation type="submission" date="2020-05" db="EMBL/GenBank/DDBJ databases">
        <title>Flexivirga sp. ID2601S isolated from air conditioner.</title>
        <authorList>
            <person name="Kim D.H."/>
        </authorList>
    </citation>
    <scope>NUCLEOTIDE SEQUENCE [LARGE SCALE GENOMIC DNA]</scope>
    <source>
        <strain evidence="2 3">ID2601S</strain>
    </source>
</reference>
<comment type="caution">
    <text evidence="2">The sequence shown here is derived from an EMBL/GenBank/DDBJ whole genome shotgun (WGS) entry which is preliminary data.</text>
</comment>
<proteinExistence type="predicted"/>
<dbReference type="PROSITE" id="PS51186">
    <property type="entry name" value="GNAT"/>
    <property type="match status" value="1"/>
</dbReference>
<dbReference type="Pfam" id="PF00583">
    <property type="entry name" value="Acetyltransf_1"/>
    <property type="match status" value="1"/>
</dbReference>
<feature type="domain" description="N-acetyltransferase" evidence="1">
    <location>
        <begin position="169"/>
        <end position="309"/>
    </location>
</feature>
<dbReference type="SUPFAM" id="SSF55729">
    <property type="entry name" value="Acyl-CoA N-acyltransferases (Nat)"/>
    <property type="match status" value="1"/>
</dbReference>
<dbReference type="InterPro" id="IPR000182">
    <property type="entry name" value="GNAT_dom"/>
</dbReference>
<keyword evidence="2" id="KW-0808">Transferase</keyword>
<protein>
    <submittedName>
        <fullName evidence="2">GNAT family N-acetyltransferase</fullName>
    </submittedName>
</protein>
<accession>A0A849AIS9</accession>
<dbReference type="GO" id="GO:0016747">
    <property type="term" value="F:acyltransferase activity, transferring groups other than amino-acyl groups"/>
    <property type="evidence" value="ECO:0007669"/>
    <property type="project" value="InterPro"/>
</dbReference>
<evidence type="ECO:0000313" key="2">
    <source>
        <dbReference type="EMBL" id="NNG40345.1"/>
    </source>
</evidence>
<dbReference type="Pfam" id="PF13312">
    <property type="entry name" value="DUF4081"/>
    <property type="match status" value="1"/>
</dbReference>
<gene>
    <name evidence="2" type="ORF">HJ588_13830</name>
</gene>
<dbReference type="PIRSF" id="PIRSF021603">
    <property type="entry name" value="UCP21603_acetyltransf"/>
    <property type="match status" value="1"/>
</dbReference>
<keyword evidence="3" id="KW-1185">Reference proteome</keyword>
<name>A0A849AIS9_9MICO</name>
<dbReference type="InterPro" id="IPR016181">
    <property type="entry name" value="Acyl_CoA_acyltransferase"/>
</dbReference>
<dbReference type="InterPro" id="IPR016794">
    <property type="entry name" value="UCP21603_acetyltransf"/>
</dbReference>